<proteinExistence type="predicted"/>
<reference evidence="1" key="1">
    <citation type="submission" date="2022-02" db="EMBL/GenBank/DDBJ databases">
        <authorList>
            <person name="Giguere J D."/>
        </authorList>
    </citation>
    <scope>NUCLEOTIDE SEQUENCE</scope>
    <source>
        <strain evidence="1">CCAP 1055/1</strain>
    </source>
</reference>
<dbReference type="Proteomes" id="UP000836788">
    <property type="component" value="Chromosome 14"/>
</dbReference>
<accession>A0A8J9X565</accession>
<dbReference type="EMBL" id="OU594955">
    <property type="protein sequence ID" value="CAG9280910.1"/>
    <property type="molecule type" value="Genomic_DNA"/>
</dbReference>
<organism evidence="1">
    <name type="scientific">Phaeodactylum tricornutum</name>
    <name type="common">Diatom</name>
    <dbReference type="NCBI Taxonomy" id="2850"/>
    <lineage>
        <taxon>Eukaryota</taxon>
        <taxon>Sar</taxon>
        <taxon>Stramenopiles</taxon>
        <taxon>Ochrophyta</taxon>
        <taxon>Bacillariophyta</taxon>
        <taxon>Bacillariophyceae</taxon>
        <taxon>Bacillariophycidae</taxon>
        <taxon>Naviculales</taxon>
        <taxon>Phaeodactylaceae</taxon>
        <taxon>Phaeodactylum</taxon>
    </lineage>
</organism>
<evidence type="ECO:0000313" key="1">
    <source>
        <dbReference type="EMBL" id="CAG9280910.1"/>
    </source>
</evidence>
<protein>
    <submittedName>
        <fullName evidence="1">Uncharacterized protein</fullName>
    </submittedName>
</protein>
<name>A0A8J9X565_PHATR</name>
<gene>
    <name evidence="1" type="ORF">PTTT1_LOCUS14799</name>
</gene>
<sequence>MEVGKLPLTPIG</sequence>